<name>A0A368PHC6_SETIT</name>
<proteinExistence type="predicted"/>
<feature type="compositionally biased region" description="Basic and acidic residues" evidence="1">
    <location>
        <begin position="111"/>
        <end position="124"/>
    </location>
</feature>
<reference evidence="2" key="1">
    <citation type="journal article" date="2012" name="Nat. Biotechnol.">
        <title>Reference genome sequence of the model plant Setaria.</title>
        <authorList>
            <person name="Bennetzen J.L."/>
            <person name="Schmutz J."/>
            <person name="Wang H."/>
            <person name="Percifield R."/>
            <person name="Hawkins J."/>
            <person name="Pontaroli A.C."/>
            <person name="Estep M."/>
            <person name="Feng L."/>
            <person name="Vaughn J.N."/>
            <person name="Grimwood J."/>
            <person name="Jenkins J."/>
            <person name="Barry K."/>
            <person name="Lindquist E."/>
            <person name="Hellsten U."/>
            <person name="Deshpande S."/>
            <person name="Wang X."/>
            <person name="Wu X."/>
            <person name="Mitros T."/>
            <person name="Triplett J."/>
            <person name="Yang X."/>
            <person name="Ye C.Y."/>
            <person name="Mauro-Herrera M."/>
            <person name="Wang L."/>
            <person name="Li P."/>
            <person name="Sharma M."/>
            <person name="Sharma R."/>
            <person name="Ronald P.C."/>
            <person name="Panaud O."/>
            <person name="Kellogg E.A."/>
            <person name="Brutnell T.P."/>
            <person name="Doust A.N."/>
            <person name="Tuskan G.A."/>
            <person name="Rokhsar D."/>
            <person name="Devos K.M."/>
        </authorList>
    </citation>
    <scope>NUCLEOTIDE SEQUENCE [LARGE SCALE GENOMIC DNA]</scope>
    <source>
        <strain evidence="2">Yugu1</strain>
    </source>
</reference>
<gene>
    <name evidence="2" type="ORF">SETIT_1G061100v2</name>
</gene>
<dbReference type="EMBL" id="CM003528">
    <property type="protein sequence ID" value="RCV05166.1"/>
    <property type="molecule type" value="Genomic_DNA"/>
</dbReference>
<accession>A0A368PHC6</accession>
<evidence type="ECO:0000256" key="1">
    <source>
        <dbReference type="SAM" id="MobiDB-lite"/>
    </source>
</evidence>
<feature type="region of interest" description="Disordered" evidence="1">
    <location>
        <begin position="1"/>
        <end position="72"/>
    </location>
</feature>
<sequence length="145" mass="15495">MRLDLRRALPSPWTHAGSKCVSSSAPASTLPTAPPPRTAACRWGPGPAAPARGGLREPPRPSLAAAPVSENRREPCSPLAVAALCWRGDGGHHNDASSLRTIHFSVPCDEGSSRGDKRSKDVLGRIKQQKTAHQQIRARPVAYRV</sequence>
<dbReference type="AlphaFoldDB" id="A0A368PHC6"/>
<feature type="compositionally biased region" description="Low complexity" evidence="1">
    <location>
        <begin position="22"/>
        <end position="31"/>
    </location>
</feature>
<organism evidence="2">
    <name type="scientific">Setaria italica</name>
    <name type="common">Foxtail millet</name>
    <name type="synonym">Panicum italicum</name>
    <dbReference type="NCBI Taxonomy" id="4555"/>
    <lineage>
        <taxon>Eukaryota</taxon>
        <taxon>Viridiplantae</taxon>
        <taxon>Streptophyta</taxon>
        <taxon>Embryophyta</taxon>
        <taxon>Tracheophyta</taxon>
        <taxon>Spermatophyta</taxon>
        <taxon>Magnoliopsida</taxon>
        <taxon>Liliopsida</taxon>
        <taxon>Poales</taxon>
        <taxon>Poaceae</taxon>
        <taxon>PACMAD clade</taxon>
        <taxon>Panicoideae</taxon>
        <taxon>Panicodae</taxon>
        <taxon>Paniceae</taxon>
        <taxon>Cenchrinae</taxon>
        <taxon>Setaria</taxon>
    </lineage>
</organism>
<reference evidence="2" key="2">
    <citation type="submission" date="2015-07" db="EMBL/GenBank/DDBJ databases">
        <authorList>
            <person name="Noorani M."/>
        </authorList>
    </citation>
    <scope>NUCLEOTIDE SEQUENCE</scope>
    <source>
        <strain evidence="2">Yugu1</strain>
    </source>
</reference>
<evidence type="ECO:0000313" key="2">
    <source>
        <dbReference type="EMBL" id="RCV05166.1"/>
    </source>
</evidence>
<feature type="region of interest" description="Disordered" evidence="1">
    <location>
        <begin position="108"/>
        <end position="145"/>
    </location>
</feature>
<protein>
    <submittedName>
        <fullName evidence="2">Uncharacterized protein</fullName>
    </submittedName>
</protein>
<feature type="compositionally biased region" description="Low complexity" evidence="1">
    <location>
        <begin position="38"/>
        <end position="53"/>
    </location>
</feature>